<protein>
    <submittedName>
        <fullName evidence="1">Uncharacterized protein</fullName>
    </submittedName>
</protein>
<evidence type="ECO:0000313" key="2">
    <source>
        <dbReference type="Proteomes" id="UP000230233"/>
    </source>
</evidence>
<dbReference type="EMBL" id="PDUG01000003">
    <property type="protein sequence ID" value="PIC40231.1"/>
    <property type="molecule type" value="Genomic_DNA"/>
</dbReference>
<proteinExistence type="predicted"/>
<dbReference type="Proteomes" id="UP000230233">
    <property type="component" value="Chromosome III"/>
</dbReference>
<organism evidence="1 2">
    <name type="scientific">Caenorhabditis nigoni</name>
    <dbReference type="NCBI Taxonomy" id="1611254"/>
    <lineage>
        <taxon>Eukaryota</taxon>
        <taxon>Metazoa</taxon>
        <taxon>Ecdysozoa</taxon>
        <taxon>Nematoda</taxon>
        <taxon>Chromadorea</taxon>
        <taxon>Rhabditida</taxon>
        <taxon>Rhabditina</taxon>
        <taxon>Rhabditomorpha</taxon>
        <taxon>Rhabditoidea</taxon>
        <taxon>Rhabditidae</taxon>
        <taxon>Peloderinae</taxon>
        <taxon>Caenorhabditis</taxon>
    </lineage>
</organism>
<comment type="caution">
    <text evidence="1">The sequence shown here is derived from an EMBL/GenBank/DDBJ whole genome shotgun (WGS) entry which is preliminary data.</text>
</comment>
<reference evidence="2" key="1">
    <citation type="submission" date="2017-10" db="EMBL/GenBank/DDBJ databases">
        <title>Rapid genome shrinkage in a self-fertile nematode reveals novel sperm competition proteins.</title>
        <authorList>
            <person name="Yin D."/>
            <person name="Schwarz E.M."/>
            <person name="Thomas C.G."/>
            <person name="Felde R.L."/>
            <person name="Korf I.F."/>
            <person name="Cutter A.D."/>
            <person name="Schartner C.M."/>
            <person name="Ralston E.J."/>
            <person name="Meyer B.J."/>
            <person name="Haag E.S."/>
        </authorList>
    </citation>
    <scope>NUCLEOTIDE SEQUENCE [LARGE SCALE GENOMIC DNA]</scope>
    <source>
        <strain evidence="2">JU1422</strain>
    </source>
</reference>
<keyword evidence="2" id="KW-1185">Reference proteome</keyword>
<gene>
    <name evidence="1" type="primary">Cnig_chr_III.g11646</name>
    <name evidence="1" type="ORF">B9Z55_011646</name>
</gene>
<name>A0A2G5ULM2_9PELO</name>
<dbReference type="OrthoDB" id="5902041at2759"/>
<sequence length="110" mass="12556">MIHYQEIIDNIQEIINLPAPVADYSALVTFSEIIKSIKSVFQTLEETQNLMRSVGERSAEMDRLFEVDERNQIGLIGNVSNIFIWTKTAVIDTYEGIKTKIGMINFPFLS</sequence>
<evidence type="ECO:0000313" key="1">
    <source>
        <dbReference type="EMBL" id="PIC40231.1"/>
    </source>
</evidence>
<accession>A0A2G5ULM2</accession>
<dbReference type="AlphaFoldDB" id="A0A2G5ULM2"/>